<dbReference type="OrthoDB" id="5914531at2759"/>
<name>A0A8S1DMI6_9INSE</name>
<keyword evidence="3" id="KW-1185">Reference proteome</keyword>
<accession>A0A8S1DMI6</accession>
<reference evidence="2 3" key="1">
    <citation type="submission" date="2020-04" db="EMBL/GenBank/DDBJ databases">
        <authorList>
            <person name="Alioto T."/>
            <person name="Alioto T."/>
            <person name="Gomez Garrido J."/>
        </authorList>
    </citation>
    <scope>NUCLEOTIDE SEQUENCE [LARGE SCALE GENOMIC DNA]</scope>
</reference>
<evidence type="ECO:0000256" key="1">
    <source>
        <dbReference type="SAM" id="MobiDB-lite"/>
    </source>
</evidence>
<gene>
    <name evidence="2" type="ORF">CLODIP_2_CD00396</name>
</gene>
<evidence type="ECO:0000313" key="3">
    <source>
        <dbReference type="Proteomes" id="UP000494165"/>
    </source>
</evidence>
<organism evidence="2 3">
    <name type="scientific">Cloeon dipterum</name>
    <dbReference type="NCBI Taxonomy" id="197152"/>
    <lineage>
        <taxon>Eukaryota</taxon>
        <taxon>Metazoa</taxon>
        <taxon>Ecdysozoa</taxon>
        <taxon>Arthropoda</taxon>
        <taxon>Hexapoda</taxon>
        <taxon>Insecta</taxon>
        <taxon>Pterygota</taxon>
        <taxon>Palaeoptera</taxon>
        <taxon>Ephemeroptera</taxon>
        <taxon>Pisciforma</taxon>
        <taxon>Baetidae</taxon>
        <taxon>Cloeon</taxon>
    </lineage>
</organism>
<feature type="region of interest" description="Disordered" evidence="1">
    <location>
        <begin position="40"/>
        <end position="118"/>
    </location>
</feature>
<feature type="compositionally biased region" description="Basic and acidic residues" evidence="1">
    <location>
        <begin position="44"/>
        <end position="68"/>
    </location>
</feature>
<feature type="region of interest" description="Disordered" evidence="1">
    <location>
        <begin position="220"/>
        <end position="244"/>
    </location>
</feature>
<protein>
    <submittedName>
        <fullName evidence="2">Uncharacterized protein</fullName>
    </submittedName>
</protein>
<sequence length="244" mass="28072">MQNNSYSWNESFLFSQQYESSGSNYSLLVVEDFIRTFLSPENPRNVDEANKENGIPPRDHPEEKDVHPLEINLSQEEGKEISGQRKRKSSTLEGSKKAKYSRKSSPSKLGKGRGDKSGECCDCKKHYTYIAKHKLAKHPEGLRKCIVRGCKKYFGCDNSRLEHKQKDHPPDAIRDKFFCCEHCHYSTGLRNARFFTLCRGWSFAEQGYLFGANLCAHGKQGQFKERKKESGTKREKETSEEEKS</sequence>
<comment type="caution">
    <text evidence="2">The sequence shown here is derived from an EMBL/GenBank/DDBJ whole genome shotgun (WGS) entry which is preliminary data.</text>
</comment>
<proteinExistence type="predicted"/>
<dbReference type="AlphaFoldDB" id="A0A8S1DMI6"/>
<dbReference type="Proteomes" id="UP000494165">
    <property type="component" value="Unassembled WGS sequence"/>
</dbReference>
<dbReference type="EMBL" id="CADEPI010000319">
    <property type="protein sequence ID" value="CAB3383689.1"/>
    <property type="molecule type" value="Genomic_DNA"/>
</dbReference>
<feature type="compositionally biased region" description="Basic and acidic residues" evidence="1">
    <location>
        <begin position="222"/>
        <end position="244"/>
    </location>
</feature>
<evidence type="ECO:0000313" key="2">
    <source>
        <dbReference type="EMBL" id="CAB3383689.1"/>
    </source>
</evidence>